<keyword evidence="2" id="KW-0812">Transmembrane</keyword>
<evidence type="ECO:0000313" key="3">
    <source>
        <dbReference type="EMBL" id="TWU58111.1"/>
    </source>
</evidence>
<dbReference type="AlphaFoldDB" id="A0A5C6FEV1"/>
<feature type="transmembrane region" description="Helical" evidence="2">
    <location>
        <begin position="764"/>
        <end position="784"/>
    </location>
</feature>
<dbReference type="OrthoDB" id="260214at2"/>
<dbReference type="RefSeq" id="WP_146532894.1">
    <property type="nucleotide sequence ID" value="NZ_SJPX01000001.1"/>
</dbReference>
<feature type="transmembrane region" description="Helical" evidence="2">
    <location>
        <begin position="20"/>
        <end position="40"/>
    </location>
</feature>
<dbReference type="EMBL" id="SJPX01000001">
    <property type="protein sequence ID" value="TWU58111.1"/>
    <property type="molecule type" value="Genomic_DNA"/>
</dbReference>
<sequence length="787" mass="87078">MRPYLAVIADSFRAALSSRVLWVAFVAIWLLLAALAPIGYREDFTTLFRGQDFHNGTRMKAMLAQGLVDPKFKKEPIGRIVAAMPEDLRRQLRRVGEGDEVRIRLSVLADALNELIEDQSWYDEAAWKSTLRLRELRELDAMDDSEMTESLDHRRARLRIEAALPGVFETRSSRSMFLTYAGMDFPANLAVDKTQFATLINQWVLPTIINWLLGFVLIFLGILVTASIVPDMLQPGSLHLLLSKPVSRSLLLISKFIGGCAFVLLCVTQLVLGLYVIAGVRLDIWNIRLLWCIPVSVFLFSVFYSVSTFAGLRWRSPILAIGVTTIFGAICLVTGVIGGLFDGLVTRPEKLQHLAIVNDDIFASTRGGGLVRFDVGENRWDEIFESDAMNQDRIVPPIILGDGMIATARVRGGRFNPFGSGALDLLVLRKSDQWTPESSLRLPTATSYLYRCGDESVLALNTGDLLQTSRNRILAASGEQVEDGGDASKTQDEPKAESWLSKLTNMMGNANEEFTPVMPEAAGITPPRGVAVDSGGKFLVAFSRGRVMRLDAPSENDSSQRWTETAAHSLDGEASKRGVIAIEGNVVIVARQEEPLDFFDVKTLDPIGRIEMTEKMIPVDVIGTGDGKRFAMITGDGVCRLISPLDSPSSGESTSYEISNSVGPSEVEAIKFDARDKTIYVAHHVDQIDIVSGSDFTIKRRIRPTLNRWRWVDRMIVTPLRMVIPQTGELGETIASMVSGQTAIAVNQQSEDEELVRYKIVRPVISCAVFIVVMLTLSCVYFSTRDF</sequence>
<evidence type="ECO:0000313" key="4">
    <source>
        <dbReference type="Proteomes" id="UP000317977"/>
    </source>
</evidence>
<keyword evidence="2" id="KW-0472">Membrane</keyword>
<evidence type="ECO:0000256" key="1">
    <source>
        <dbReference type="SAM" id="MobiDB-lite"/>
    </source>
</evidence>
<dbReference type="Pfam" id="PF12679">
    <property type="entry name" value="ABC2_membrane_2"/>
    <property type="match status" value="1"/>
</dbReference>
<dbReference type="InterPro" id="IPR011047">
    <property type="entry name" value="Quinoprotein_ADH-like_sf"/>
</dbReference>
<dbReference type="PANTHER" id="PTHR37305:SF1">
    <property type="entry name" value="MEMBRANE PROTEIN"/>
    <property type="match status" value="1"/>
</dbReference>
<dbReference type="Proteomes" id="UP000317977">
    <property type="component" value="Unassembled WGS sequence"/>
</dbReference>
<organism evidence="3 4">
    <name type="scientific">Rubripirellula reticaptiva</name>
    <dbReference type="NCBI Taxonomy" id="2528013"/>
    <lineage>
        <taxon>Bacteria</taxon>
        <taxon>Pseudomonadati</taxon>
        <taxon>Planctomycetota</taxon>
        <taxon>Planctomycetia</taxon>
        <taxon>Pirellulales</taxon>
        <taxon>Pirellulaceae</taxon>
        <taxon>Rubripirellula</taxon>
    </lineage>
</organism>
<dbReference type="GO" id="GO:0005886">
    <property type="term" value="C:plasma membrane"/>
    <property type="evidence" value="ECO:0007669"/>
    <property type="project" value="UniProtKB-SubCell"/>
</dbReference>
<accession>A0A5C6FEV1</accession>
<protein>
    <submittedName>
        <fullName evidence="3">ABC-2 family transporter protein</fullName>
    </submittedName>
</protein>
<feature type="transmembrane region" description="Helical" evidence="2">
    <location>
        <begin position="208"/>
        <end position="229"/>
    </location>
</feature>
<dbReference type="PANTHER" id="PTHR37305">
    <property type="entry name" value="INTEGRAL MEMBRANE PROTEIN-RELATED"/>
    <property type="match status" value="1"/>
</dbReference>
<feature type="transmembrane region" description="Helical" evidence="2">
    <location>
        <begin position="318"/>
        <end position="341"/>
    </location>
</feature>
<feature type="transmembrane region" description="Helical" evidence="2">
    <location>
        <begin position="289"/>
        <end position="312"/>
    </location>
</feature>
<name>A0A5C6FEV1_9BACT</name>
<proteinExistence type="predicted"/>
<reference evidence="3 4" key="1">
    <citation type="submission" date="2019-02" db="EMBL/GenBank/DDBJ databases">
        <title>Deep-cultivation of Planctomycetes and their phenomic and genomic characterization uncovers novel biology.</title>
        <authorList>
            <person name="Wiegand S."/>
            <person name="Jogler M."/>
            <person name="Boedeker C."/>
            <person name="Pinto D."/>
            <person name="Vollmers J."/>
            <person name="Rivas-Marin E."/>
            <person name="Kohn T."/>
            <person name="Peeters S.H."/>
            <person name="Heuer A."/>
            <person name="Rast P."/>
            <person name="Oberbeckmann S."/>
            <person name="Bunk B."/>
            <person name="Jeske O."/>
            <person name="Meyerdierks A."/>
            <person name="Storesund J.E."/>
            <person name="Kallscheuer N."/>
            <person name="Luecker S."/>
            <person name="Lage O.M."/>
            <person name="Pohl T."/>
            <person name="Merkel B.J."/>
            <person name="Hornburger P."/>
            <person name="Mueller R.-W."/>
            <person name="Bruemmer F."/>
            <person name="Labrenz M."/>
            <person name="Spormann A.M."/>
            <person name="Op Den Camp H."/>
            <person name="Overmann J."/>
            <person name="Amann R."/>
            <person name="Jetten M.S.M."/>
            <person name="Mascher T."/>
            <person name="Medema M.H."/>
            <person name="Devos D.P."/>
            <person name="Kaster A.-K."/>
            <person name="Ovreas L."/>
            <person name="Rohde M."/>
            <person name="Galperin M.Y."/>
            <person name="Jogler C."/>
        </authorList>
    </citation>
    <scope>NUCLEOTIDE SEQUENCE [LARGE SCALE GENOMIC DNA]</scope>
    <source>
        <strain evidence="3 4">Poly59</strain>
    </source>
</reference>
<feature type="transmembrane region" description="Helical" evidence="2">
    <location>
        <begin position="249"/>
        <end position="277"/>
    </location>
</feature>
<dbReference type="SUPFAM" id="SSF50998">
    <property type="entry name" value="Quinoprotein alcohol dehydrogenase-like"/>
    <property type="match status" value="1"/>
</dbReference>
<feature type="region of interest" description="Disordered" evidence="1">
    <location>
        <begin position="477"/>
        <end position="496"/>
    </location>
</feature>
<gene>
    <name evidence="3" type="ORF">Poly59_10200</name>
</gene>
<comment type="caution">
    <text evidence="3">The sequence shown here is derived from an EMBL/GenBank/DDBJ whole genome shotgun (WGS) entry which is preliminary data.</text>
</comment>
<evidence type="ECO:0000256" key="2">
    <source>
        <dbReference type="SAM" id="Phobius"/>
    </source>
</evidence>
<keyword evidence="4" id="KW-1185">Reference proteome</keyword>
<keyword evidence="2" id="KW-1133">Transmembrane helix</keyword>
<dbReference type="GO" id="GO:0140359">
    <property type="term" value="F:ABC-type transporter activity"/>
    <property type="evidence" value="ECO:0007669"/>
    <property type="project" value="InterPro"/>
</dbReference>